<evidence type="ECO:0000313" key="3">
    <source>
        <dbReference type="Proteomes" id="UP000307440"/>
    </source>
</evidence>
<keyword evidence="3" id="KW-1185">Reference proteome</keyword>
<dbReference type="SUPFAM" id="SSF81383">
    <property type="entry name" value="F-box domain"/>
    <property type="match status" value="1"/>
</dbReference>
<dbReference type="STRING" id="230819.A0A5C3KAC7"/>
<dbReference type="EMBL" id="ML210606">
    <property type="protein sequence ID" value="TFK16921.1"/>
    <property type="molecule type" value="Genomic_DNA"/>
</dbReference>
<accession>A0A5C3KAC7</accession>
<dbReference type="AlphaFoldDB" id="A0A5C3KAC7"/>
<evidence type="ECO:0000313" key="2">
    <source>
        <dbReference type="EMBL" id="TFK16921.1"/>
    </source>
</evidence>
<sequence>MASVNNADADSMATLRPDNTDGTHSKPTYPDELPFEILSLIFSHLLDSDRPSFWNPPWLIKSVCRQWRDVATENPNLWVVPPVISLGGMLSPRDAPSPTTVLILKNAARRAEFPQHLSIHGLNPSVPVQSFLSPLFSKSTQIVHLGLIRIRPGAFQTISTQFKIHSLPNLLTLRLHVDTEIRNGYCGFLYGFEDCPALREVEIECFNPAFIRLPWTQLTHYTERSRESPIGINSLLCPESSLDLQELSYYFDSGPVWLTAHQTQHTFPALEHVNLDGTEDEKIVELLDYLTLQSLKHLRCPCHSTRVVACVERLIVRSGCRLTILALFPKRSMEPSIEWGAALLNSPSLYTIRNLEVANPSVQAMNMIFTRSEGRDVSLPNLEECVLHLGDSESTNSFANILRGSSSSVGSSQQLELEIARIKYFKVLVPSVRDRVRLHLAAEGFEDSELDNNTQFENLVNSVDKYSEYVCEIVQPGMSNRKKGLGRLLFDWTVPTFSVRKFLDYLLKIVDDEVEPLHIVLSRVYVPVYELARMLDSQPRFYKELRDKAQQIFTQLSTITSNRPLLTTWKTEGPLSIIYRQAPFSDPVNLHDLFFEDKGAYLGRQIDGLRWGFVDLDRSLRWC</sequence>
<protein>
    <submittedName>
        <fullName evidence="2">Uncharacterized protein</fullName>
    </submittedName>
</protein>
<organism evidence="2 3">
    <name type="scientific">Coprinopsis marcescibilis</name>
    <name type="common">Agaric fungus</name>
    <name type="synonym">Psathyrella marcescibilis</name>
    <dbReference type="NCBI Taxonomy" id="230819"/>
    <lineage>
        <taxon>Eukaryota</taxon>
        <taxon>Fungi</taxon>
        <taxon>Dikarya</taxon>
        <taxon>Basidiomycota</taxon>
        <taxon>Agaricomycotina</taxon>
        <taxon>Agaricomycetes</taxon>
        <taxon>Agaricomycetidae</taxon>
        <taxon>Agaricales</taxon>
        <taxon>Agaricineae</taxon>
        <taxon>Psathyrellaceae</taxon>
        <taxon>Coprinopsis</taxon>
    </lineage>
</organism>
<gene>
    <name evidence="2" type="ORF">FA15DRAFT_676448</name>
</gene>
<dbReference type="Proteomes" id="UP000307440">
    <property type="component" value="Unassembled WGS sequence"/>
</dbReference>
<evidence type="ECO:0000256" key="1">
    <source>
        <dbReference type="SAM" id="MobiDB-lite"/>
    </source>
</evidence>
<proteinExistence type="predicted"/>
<feature type="region of interest" description="Disordered" evidence="1">
    <location>
        <begin position="1"/>
        <end position="28"/>
    </location>
</feature>
<reference evidence="2 3" key="1">
    <citation type="journal article" date="2019" name="Nat. Ecol. Evol.">
        <title>Megaphylogeny resolves global patterns of mushroom evolution.</title>
        <authorList>
            <person name="Varga T."/>
            <person name="Krizsan K."/>
            <person name="Foldi C."/>
            <person name="Dima B."/>
            <person name="Sanchez-Garcia M."/>
            <person name="Sanchez-Ramirez S."/>
            <person name="Szollosi G.J."/>
            <person name="Szarkandi J.G."/>
            <person name="Papp V."/>
            <person name="Albert L."/>
            <person name="Andreopoulos W."/>
            <person name="Angelini C."/>
            <person name="Antonin V."/>
            <person name="Barry K.W."/>
            <person name="Bougher N.L."/>
            <person name="Buchanan P."/>
            <person name="Buyck B."/>
            <person name="Bense V."/>
            <person name="Catcheside P."/>
            <person name="Chovatia M."/>
            <person name="Cooper J."/>
            <person name="Damon W."/>
            <person name="Desjardin D."/>
            <person name="Finy P."/>
            <person name="Geml J."/>
            <person name="Haridas S."/>
            <person name="Hughes K."/>
            <person name="Justo A."/>
            <person name="Karasinski D."/>
            <person name="Kautmanova I."/>
            <person name="Kiss B."/>
            <person name="Kocsube S."/>
            <person name="Kotiranta H."/>
            <person name="LaButti K.M."/>
            <person name="Lechner B.E."/>
            <person name="Liimatainen K."/>
            <person name="Lipzen A."/>
            <person name="Lukacs Z."/>
            <person name="Mihaltcheva S."/>
            <person name="Morgado L.N."/>
            <person name="Niskanen T."/>
            <person name="Noordeloos M.E."/>
            <person name="Ohm R.A."/>
            <person name="Ortiz-Santana B."/>
            <person name="Ovrebo C."/>
            <person name="Racz N."/>
            <person name="Riley R."/>
            <person name="Savchenko A."/>
            <person name="Shiryaev A."/>
            <person name="Soop K."/>
            <person name="Spirin V."/>
            <person name="Szebenyi C."/>
            <person name="Tomsovsky M."/>
            <person name="Tulloss R.E."/>
            <person name="Uehling J."/>
            <person name="Grigoriev I.V."/>
            <person name="Vagvolgyi C."/>
            <person name="Papp T."/>
            <person name="Martin F.M."/>
            <person name="Miettinen O."/>
            <person name="Hibbett D.S."/>
            <person name="Nagy L.G."/>
        </authorList>
    </citation>
    <scope>NUCLEOTIDE SEQUENCE [LARGE SCALE GENOMIC DNA]</scope>
    <source>
        <strain evidence="2 3">CBS 121175</strain>
    </source>
</reference>
<name>A0A5C3KAC7_COPMA</name>
<dbReference type="InterPro" id="IPR036047">
    <property type="entry name" value="F-box-like_dom_sf"/>
</dbReference>
<dbReference type="OrthoDB" id="3365698at2759"/>
<dbReference type="Gene3D" id="1.20.1280.50">
    <property type="match status" value="1"/>
</dbReference>